<dbReference type="Pfam" id="PF00005">
    <property type="entry name" value="ABC_tran"/>
    <property type="match status" value="1"/>
</dbReference>
<dbReference type="SMART" id="SM00382">
    <property type="entry name" value="AAA"/>
    <property type="match status" value="1"/>
</dbReference>
<dbReference type="PANTHER" id="PTHR43335">
    <property type="entry name" value="ABC TRANSPORTER, ATP-BINDING PROTEIN"/>
    <property type="match status" value="1"/>
</dbReference>
<keyword evidence="4" id="KW-0067">ATP-binding</keyword>
<reference evidence="4 5" key="1">
    <citation type="submission" date="2021-07" db="EMBL/GenBank/DDBJ databases">
        <title>The draft genome sequence of Sphingomicrobium sp. B8.</title>
        <authorList>
            <person name="Mu L."/>
        </authorList>
    </citation>
    <scope>NUCLEOTIDE SEQUENCE [LARGE SCALE GENOMIC DNA]</scope>
    <source>
        <strain evidence="4 5">B8</strain>
    </source>
</reference>
<gene>
    <name evidence="4" type="ORF">KTQ36_07200</name>
</gene>
<evidence type="ECO:0000256" key="1">
    <source>
        <dbReference type="ARBA" id="ARBA00005417"/>
    </source>
</evidence>
<dbReference type="RefSeq" id="WP_218633019.1">
    <property type="nucleotide sequence ID" value="NZ_JAHVAH010000001.1"/>
</dbReference>
<dbReference type="PANTHER" id="PTHR43335:SF4">
    <property type="entry name" value="ABC TRANSPORTER, ATP-BINDING PROTEIN"/>
    <property type="match status" value="1"/>
</dbReference>
<dbReference type="EMBL" id="JAHVAH010000001">
    <property type="protein sequence ID" value="MBW0145081.1"/>
    <property type="molecule type" value="Genomic_DNA"/>
</dbReference>
<name>A0ABS6V6A6_9SPHN</name>
<dbReference type="InterPro" id="IPR003593">
    <property type="entry name" value="AAA+_ATPase"/>
</dbReference>
<evidence type="ECO:0000313" key="4">
    <source>
        <dbReference type="EMBL" id="MBW0145081.1"/>
    </source>
</evidence>
<accession>A0ABS6V6A6</accession>
<proteinExistence type="inferred from homology"/>
<evidence type="ECO:0000259" key="3">
    <source>
        <dbReference type="PROSITE" id="PS50893"/>
    </source>
</evidence>
<dbReference type="PROSITE" id="PS50893">
    <property type="entry name" value="ABC_TRANSPORTER_2"/>
    <property type="match status" value="1"/>
</dbReference>
<evidence type="ECO:0000313" key="5">
    <source>
        <dbReference type="Proteomes" id="UP000698028"/>
    </source>
</evidence>
<protein>
    <submittedName>
        <fullName evidence="4">ATP-binding cassette domain-containing protein</fullName>
    </submittedName>
</protein>
<sequence length="291" mass="30892">MSWAIESHGLTKRFKRHVAVDAIDLRVPEGAIYGFLGSNGAGKSTTIRTILGLRRPTSGSIHLFGQPLDHRRRPLIGAMADSPGGAFYDHLSAADNLRVMSGALGIAVDAPGLLDRVGLSGKASQKVGSFSTGMRQRLGIARALIGDPALVILDEPLNGLDPEGIRSMRSLLVELAEGRTMIICSHLLGEVEKVATHIGLLANGKLVHQGPLEALRSGDPVVRVASRSPALPDTVRSAGLSLSPTGDVTLPGDWSIAKLNRLLVEASIDVDALIPRTFDLEEFYHDRVSAA</sequence>
<feature type="domain" description="ABC transporter" evidence="3">
    <location>
        <begin position="5"/>
        <end position="228"/>
    </location>
</feature>
<organism evidence="4 5">
    <name type="scientific">Sphingomicrobium clamense</name>
    <dbReference type="NCBI Taxonomy" id="2851013"/>
    <lineage>
        <taxon>Bacteria</taxon>
        <taxon>Pseudomonadati</taxon>
        <taxon>Pseudomonadota</taxon>
        <taxon>Alphaproteobacteria</taxon>
        <taxon>Sphingomonadales</taxon>
        <taxon>Sphingomonadaceae</taxon>
        <taxon>Sphingomicrobium</taxon>
    </lineage>
</organism>
<dbReference type="InterPro" id="IPR003439">
    <property type="entry name" value="ABC_transporter-like_ATP-bd"/>
</dbReference>
<keyword evidence="4" id="KW-0547">Nucleotide-binding</keyword>
<dbReference type="Proteomes" id="UP000698028">
    <property type="component" value="Unassembled WGS sequence"/>
</dbReference>
<comment type="caution">
    <text evidence="4">The sequence shown here is derived from an EMBL/GenBank/DDBJ whole genome shotgun (WGS) entry which is preliminary data.</text>
</comment>
<dbReference type="GO" id="GO:0005524">
    <property type="term" value="F:ATP binding"/>
    <property type="evidence" value="ECO:0007669"/>
    <property type="project" value="UniProtKB-KW"/>
</dbReference>
<evidence type="ECO:0000256" key="2">
    <source>
        <dbReference type="ARBA" id="ARBA00022448"/>
    </source>
</evidence>
<keyword evidence="2" id="KW-0813">Transport</keyword>
<keyword evidence="5" id="KW-1185">Reference proteome</keyword>
<comment type="similarity">
    <text evidence="1">Belongs to the ABC transporter superfamily.</text>
</comment>